<sequence length="182" mass="21532">MIKNMIHATIKNIWKHSISKDYDQHYLLREDSLKNAFYFHLRSSLANILTEQNIRIYTELHYRDMISPNSRADLAVVKLNATNEIQEVLAVIEFKYKKANVHERYYQDDVRKVINIIKLSPHAIYDNTYFYLASLNETDYEPIHSEHLSYTTEEERISGAGRITELLGYRENGVSTWYSIDH</sequence>
<reference evidence="1 2" key="1">
    <citation type="submission" date="2020-08" db="EMBL/GenBank/DDBJ databases">
        <title>A Genomic Blueprint of the Chicken Gut Microbiome.</title>
        <authorList>
            <person name="Gilroy R."/>
            <person name="Ravi A."/>
            <person name="Getino M."/>
            <person name="Pursley I."/>
            <person name="Horton D.L."/>
            <person name="Alikhan N.-F."/>
            <person name="Baker D."/>
            <person name="Gharbi K."/>
            <person name="Hall N."/>
            <person name="Watson M."/>
            <person name="Adriaenssens E.M."/>
            <person name="Foster-Nyarko E."/>
            <person name="Jarju S."/>
            <person name="Secka A."/>
            <person name="Antonio M."/>
            <person name="Oren A."/>
            <person name="Chaudhuri R."/>
            <person name="La Ragione R.M."/>
            <person name="Hildebrand F."/>
            <person name="Pallen M.J."/>
        </authorList>
    </citation>
    <scope>NUCLEOTIDE SEQUENCE [LARGE SCALE GENOMIC DNA]</scope>
    <source>
        <strain evidence="1 2">Sa2BVA9</strain>
    </source>
</reference>
<comment type="caution">
    <text evidence="1">The sequence shown here is derived from an EMBL/GenBank/DDBJ whole genome shotgun (WGS) entry which is preliminary data.</text>
</comment>
<proteinExistence type="predicted"/>
<gene>
    <name evidence="1" type="ORF">H9647_23505</name>
</gene>
<keyword evidence="2" id="KW-1185">Reference proteome</keyword>
<dbReference type="RefSeq" id="WP_191804647.1">
    <property type="nucleotide sequence ID" value="NZ_JACSQL010000019.1"/>
</dbReference>
<accession>A0ABR8T6V7</accession>
<protein>
    <submittedName>
        <fullName evidence="1">Uncharacterized protein</fullName>
    </submittedName>
</protein>
<name>A0ABR8T6V7_9BACL</name>
<organism evidence="1 2">
    <name type="scientific">Paenibacillus gallinarum</name>
    <dbReference type="NCBI Taxonomy" id="2762232"/>
    <lineage>
        <taxon>Bacteria</taxon>
        <taxon>Bacillati</taxon>
        <taxon>Bacillota</taxon>
        <taxon>Bacilli</taxon>
        <taxon>Bacillales</taxon>
        <taxon>Paenibacillaceae</taxon>
        <taxon>Paenibacillus</taxon>
    </lineage>
</organism>
<dbReference type="EMBL" id="JACSQL010000019">
    <property type="protein sequence ID" value="MBD7971039.1"/>
    <property type="molecule type" value="Genomic_DNA"/>
</dbReference>
<evidence type="ECO:0000313" key="1">
    <source>
        <dbReference type="EMBL" id="MBD7971039.1"/>
    </source>
</evidence>
<dbReference type="Proteomes" id="UP000608071">
    <property type="component" value="Unassembled WGS sequence"/>
</dbReference>
<evidence type="ECO:0000313" key="2">
    <source>
        <dbReference type="Proteomes" id="UP000608071"/>
    </source>
</evidence>